<dbReference type="InterPro" id="IPR039205">
    <property type="entry name" value="NDUFA11"/>
</dbReference>
<accession>A0A2N1J882</accession>
<dbReference type="AlphaFoldDB" id="A0A2N1J882"/>
<evidence type="ECO:0000256" key="3">
    <source>
        <dbReference type="ARBA" id="ARBA00022792"/>
    </source>
</evidence>
<name>A0A2N1J882_9BASI</name>
<organism evidence="8 9">
    <name type="scientific">Malassezia vespertilionis</name>
    <dbReference type="NCBI Taxonomy" id="2020962"/>
    <lineage>
        <taxon>Eukaryota</taxon>
        <taxon>Fungi</taxon>
        <taxon>Dikarya</taxon>
        <taxon>Basidiomycota</taxon>
        <taxon>Ustilaginomycotina</taxon>
        <taxon>Malasseziomycetes</taxon>
        <taxon>Malasseziales</taxon>
        <taxon>Malasseziaceae</taxon>
        <taxon>Malassezia</taxon>
    </lineage>
</organism>
<protein>
    <submittedName>
        <fullName evidence="8">Uncharacterized protein</fullName>
    </submittedName>
</protein>
<evidence type="ECO:0000256" key="1">
    <source>
        <dbReference type="ARBA" id="ARBA00004448"/>
    </source>
</evidence>
<dbReference type="OrthoDB" id="1913277at2759"/>
<dbReference type="GO" id="GO:0045271">
    <property type="term" value="C:respiratory chain complex I"/>
    <property type="evidence" value="ECO:0007669"/>
    <property type="project" value="InterPro"/>
</dbReference>
<evidence type="ECO:0000256" key="7">
    <source>
        <dbReference type="SAM" id="Phobius"/>
    </source>
</evidence>
<keyword evidence="5" id="KW-0496">Mitochondrion</keyword>
<evidence type="ECO:0000313" key="8">
    <source>
        <dbReference type="EMBL" id="PKI82770.1"/>
    </source>
</evidence>
<comment type="subcellular location">
    <subcellularLocation>
        <location evidence="1">Mitochondrion inner membrane</location>
        <topology evidence="1">Multi-pass membrane protein</topology>
    </subcellularLocation>
</comment>
<dbReference type="GO" id="GO:0005743">
    <property type="term" value="C:mitochondrial inner membrane"/>
    <property type="evidence" value="ECO:0007669"/>
    <property type="project" value="UniProtKB-SubCell"/>
</dbReference>
<evidence type="ECO:0000256" key="4">
    <source>
        <dbReference type="ARBA" id="ARBA00022989"/>
    </source>
</evidence>
<dbReference type="PANTHER" id="PTHR21382">
    <property type="entry name" value="NADH-UBIQUINONE OXIDOREDUCTASE SUBUNIT"/>
    <property type="match status" value="1"/>
</dbReference>
<evidence type="ECO:0000256" key="6">
    <source>
        <dbReference type="ARBA" id="ARBA00023136"/>
    </source>
</evidence>
<keyword evidence="9" id="KW-1185">Reference proteome</keyword>
<keyword evidence="4 7" id="KW-1133">Transmembrane helix</keyword>
<evidence type="ECO:0000313" key="9">
    <source>
        <dbReference type="Proteomes" id="UP000232875"/>
    </source>
</evidence>
<keyword evidence="2 7" id="KW-0812">Transmembrane</keyword>
<keyword evidence="6 7" id="KW-0472">Membrane</keyword>
<dbReference type="GO" id="GO:0006120">
    <property type="term" value="P:mitochondrial electron transport, NADH to ubiquinone"/>
    <property type="evidence" value="ECO:0007669"/>
    <property type="project" value="InterPro"/>
</dbReference>
<evidence type="ECO:0000256" key="2">
    <source>
        <dbReference type="ARBA" id="ARBA00022692"/>
    </source>
</evidence>
<keyword evidence="3" id="KW-0999">Mitochondrion inner membrane</keyword>
<evidence type="ECO:0000256" key="5">
    <source>
        <dbReference type="ARBA" id="ARBA00023128"/>
    </source>
</evidence>
<reference evidence="8 9" key="1">
    <citation type="submission" date="2017-10" db="EMBL/GenBank/DDBJ databases">
        <title>A novel species of cold-tolerant Malassezia isolated from bats.</title>
        <authorList>
            <person name="Lorch J.M."/>
            <person name="Palmer J.M."/>
            <person name="Vanderwolf K.J."/>
            <person name="Schmidt K.Z."/>
            <person name="Verant M.L."/>
            <person name="Weller T.J."/>
            <person name="Blehert D.S."/>
        </authorList>
    </citation>
    <scope>NUCLEOTIDE SEQUENCE [LARGE SCALE GENOMIC DNA]</scope>
    <source>
        <strain evidence="8 9">NWHC:44797-103</strain>
    </source>
</reference>
<proteinExistence type="predicted"/>
<dbReference type="PANTHER" id="PTHR21382:SF1">
    <property type="entry name" value="NADH DEHYDROGENASE [UBIQUINONE] 1 ALPHA SUBCOMPLEX SUBUNIT 11"/>
    <property type="match status" value="1"/>
</dbReference>
<dbReference type="STRING" id="2020962.A0A2N1J882"/>
<dbReference type="Proteomes" id="UP000232875">
    <property type="component" value="Unassembled WGS sequence"/>
</dbReference>
<gene>
    <name evidence="8" type="ORF">MVES_003178</name>
</gene>
<feature type="transmembrane region" description="Helical" evidence="7">
    <location>
        <begin position="15"/>
        <end position="35"/>
    </location>
</feature>
<dbReference type="EMBL" id="KZ454993">
    <property type="protein sequence ID" value="PKI82770.1"/>
    <property type="molecule type" value="Genomic_DNA"/>
</dbReference>
<sequence length="150" mass="15256">MSASDAPVYHPRSPVGAAFNAAGFGAVSGLLMSAVQNSLQKHKGGAMGIFTRTGSTIALFRAFGYVDASVANSRNKSDAWNGAAGGCASGLVIGAASSCVGLGALIGTFQAAGSELLNQRGLKPKPVAEKPDPESPLLASSQERRINFFK</sequence>